<reference evidence="3" key="1">
    <citation type="journal article" date="2019" name="Int. J. Syst. Evol. Microbiol.">
        <title>The Global Catalogue of Microorganisms (GCM) 10K type strain sequencing project: providing services to taxonomists for standard genome sequencing and annotation.</title>
        <authorList>
            <consortium name="The Broad Institute Genomics Platform"/>
            <consortium name="The Broad Institute Genome Sequencing Center for Infectious Disease"/>
            <person name="Wu L."/>
            <person name="Ma J."/>
        </authorList>
    </citation>
    <scope>NUCLEOTIDE SEQUENCE [LARGE SCALE GENOMIC DNA]</scope>
    <source>
        <strain evidence="3">CGMCC 1.15809</strain>
    </source>
</reference>
<accession>A0ABW1FBT2</accession>
<evidence type="ECO:0000313" key="2">
    <source>
        <dbReference type="EMBL" id="MFC5891566.1"/>
    </source>
</evidence>
<name>A0ABW1FBT2_9ACTN</name>
<proteinExistence type="predicted"/>
<dbReference type="EMBL" id="JBHSPW010000001">
    <property type="protein sequence ID" value="MFC5891566.1"/>
    <property type="molecule type" value="Genomic_DNA"/>
</dbReference>
<evidence type="ECO:0000313" key="3">
    <source>
        <dbReference type="Proteomes" id="UP001596241"/>
    </source>
</evidence>
<organism evidence="2 3">
    <name type="scientific">Streptomyces ramulosus</name>
    <dbReference type="NCBI Taxonomy" id="47762"/>
    <lineage>
        <taxon>Bacteria</taxon>
        <taxon>Bacillati</taxon>
        <taxon>Actinomycetota</taxon>
        <taxon>Actinomycetes</taxon>
        <taxon>Kitasatosporales</taxon>
        <taxon>Streptomycetaceae</taxon>
        <taxon>Streptomyces</taxon>
    </lineage>
</organism>
<sequence>MAALLPLALPAAVVGEHRVDLTAKPAEGWAFTTYDVTANAAGEIYALCGAVRYRPQAVASSDPCRLNFTYHLITRFAPEGTPTATALLGGPAPGNAPVSPRGRT</sequence>
<dbReference type="Proteomes" id="UP001596241">
    <property type="component" value="Unassembled WGS sequence"/>
</dbReference>
<evidence type="ECO:0000256" key="1">
    <source>
        <dbReference type="SAM" id="MobiDB-lite"/>
    </source>
</evidence>
<keyword evidence="3" id="KW-1185">Reference proteome</keyword>
<protein>
    <submittedName>
        <fullName evidence="2">Uncharacterized protein</fullName>
    </submittedName>
</protein>
<gene>
    <name evidence="2" type="ORF">ACFP3M_01810</name>
</gene>
<feature type="region of interest" description="Disordered" evidence="1">
    <location>
        <begin position="84"/>
        <end position="104"/>
    </location>
</feature>
<dbReference type="RefSeq" id="WP_345081491.1">
    <property type="nucleotide sequence ID" value="NZ_BAAAWG010000006.1"/>
</dbReference>
<comment type="caution">
    <text evidence="2">The sequence shown here is derived from an EMBL/GenBank/DDBJ whole genome shotgun (WGS) entry which is preliminary data.</text>
</comment>